<reference evidence="2 3" key="1">
    <citation type="journal article" date="2016" name="Int. J. Syst. Evol. Microbiol.">
        <title>Streptococcuspantholopis sp. nov., isolated from faeces of the Tibetan antelope (Pantholops hodgsonii).</title>
        <authorList>
            <person name="Bai X."/>
            <person name="Xiong Y."/>
            <person name="Lu S."/>
            <person name="Jin D."/>
            <person name="Lai X."/>
            <person name="Yang J."/>
            <person name="Niu L."/>
            <person name="Hu S."/>
            <person name="Meng X."/>
            <person name="Pu J."/>
            <person name="Ye C."/>
            <person name="Xu J."/>
        </authorList>
    </citation>
    <scope>NUCLEOTIDE SEQUENCE [LARGE SCALE GENOMIC DNA]</scope>
    <source>
        <strain evidence="2 3">TA 26</strain>
    </source>
</reference>
<evidence type="ECO:0000313" key="2">
    <source>
        <dbReference type="EMBL" id="AND80441.1"/>
    </source>
</evidence>
<evidence type="ECO:0000313" key="3">
    <source>
        <dbReference type="Proteomes" id="UP000077317"/>
    </source>
</evidence>
<sequence>MQENLATSGFAVYAFDFAGGSGYDSGKSEGEMTDMSVLTEVQNLKDALVALENQEFFDKDNLYLLGGSQGAVVSSIVAAENPEAVKGLILLYPAFSLFDDAHNRFESAEAIPETYNLMGLTVGSRYFTDIWDYNIYDKISQYDGDVRIFHGTDDDLVPIFYAERASEVFPHAVLTKLKGEGHGFSNSAQEEAAENIVNFIKETE</sequence>
<dbReference type="InterPro" id="IPR022742">
    <property type="entry name" value="Hydrolase_4"/>
</dbReference>
<dbReference type="EMBL" id="CP014699">
    <property type="protein sequence ID" value="AND80441.1"/>
    <property type="molecule type" value="Genomic_DNA"/>
</dbReference>
<dbReference type="STRING" id="1811193.A0O21_05500"/>
<reference evidence="3" key="2">
    <citation type="submission" date="2016-03" db="EMBL/GenBank/DDBJ databases">
        <title>Streptococcus antelopensis sp. nov., isolated from the feces of the Tibetan antelope (Pantholops hodgsonii) in Hoh Xil National Nature Reserve, Qinghai, China.</title>
        <authorList>
            <person name="Bai X."/>
        </authorList>
    </citation>
    <scope>NUCLEOTIDE SEQUENCE [LARGE SCALE GENOMIC DNA]</scope>
    <source>
        <strain evidence="3">TA 26</strain>
    </source>
</reference>
<dbReference type="AlphaFoldDB" id="A0A172QAG4"/>
<evidence type="ECO:0000259" key="1">
    <source>
        <dbReference type="Pfam" id="PF12146"/>
    </source>
</evidence>
<dbReference type="PANTHER" id="PTHR43689">
    <property type="entry name" value="HYDROLASE"/>
    <property type="match status" value="1"/>
</dbReference>
<organism evidence="2 3">
    <name type="scientific">Streptococcus pantholopis</name>
    <dbReference type="NCBI Taxonomy" id="1811193"/>
    <lineage>
        <taxon>Bacteria</taxon>
        <taxon>Bacillati</taxon>
        <taxon>Bacillota</taxon>
        <taxon>Bacilli</taxon>
        <taxon>Lactobacillales</taxon>
        <taxon>Streptococcaceae</taxon>
        <taxon>Streptococcus</taxon>
    </lineage>
</organism>
<name>A0A172QAG4_9STRE</name>
<dbReference type="Gene3D" id="3.40.50.1820">
    <property type="entry name" value="alpha/beta hydrolase"/>
    <property type="match status" value="1"/>
</dbReference>
<dbReference type="KEGG" id="spat:A0O21_05500"/>
<dbReference type="Pfam" id="PF12146">
    <property type="entry name" value="Hydrolase_4"/>
    <property type="match status" value="1"/>
</dbReference>
<dbReference type="PANTHER" id="PTHR43689:SF8">
    <property type="entry name" value="ALPHA_BETA-HYDROLASES SUPERFAMILY PROTEIN"/>
    <property type="match status" value="1"/>
</dbReference>
<keyword evidence="3" id="KW-1185">Reference proteome</keyword>
<dbReference type="SUPFAM" id="SSF53474">
    <property type="entry name" value="alpha/beta-Hydrolases"/>
    <property type="match status" value="1"/>
</dbReference>
<feature type="domain" description="Serine aminopeptidase S33" evidence="1">
    <location>
        <begin position="3"/>
        <end position="98"/>
    </location>
</feature>
<dbReference type="Proteomes" id="UP000077317">
    <property type="component" value="Chromosome"/>
</dbReference>
<dbReference type="InterPro" id="IPR029058">
    <property type="entry name" value="AB_hydrolase_fold"/>
</dbReference>
<proteinExistence type="predicted"/>
<gene>
    <name evidence="2" type="ORF">A0O21_05500</name>
</gene>
<protein>
    <submittedName>
        <fullName evidence="2">Feruloyl esterase</fullName>
    </submittedName>
</protein>
<accession>A0A172QAG4</accession>